<feature type="region of interest" description="Disordered" evidence="1">
    <location>
        <begin position="228"/>
        <end position="264"/>
    </location>
</feature>
<dbReference type="PANTHER" id="PTHR47026:SF2">
    <property type="entry name" value="FLAGELLAR ASSOCIATED PROTEIN"/>
    <property type="match status" value="1"/>
</dbReference>
<feature type="compositionally biased region" description="Acidic residues" evidence="1">
    <location>
        <begin position="319"/>
        <end position="345"/>
    </location>
</feature>
<evidence type="ECO:0000256" key="1">
    <source>
        <dbReference type="SAM" id="MobiDB-lite"/>
    </source>
</evidence>
<dbReference type="PANTHER" id="PTHR47026">
    <property type="entry name" value="PIGMENTOSA GTPASE REGULATOR-LIKE PROTEIN, PUTATIVE-RELATED"/>
    <property type="match status" value="1"/>
</dbReference>
<protein>
    <submittedName>
        <fullName evidence="2">Uncharacterized protein</fullName>
    </submittedName>
</protein>
<feature type="compositionally biased region" description="Polar residues" evidence="1">
    <location>
        <begin position="306"/>
        <end position="317"/>
    </location>
</feature>
<keyword evidence="3" id="KW-1185">Reference proteome</keyword>
<comment type="caution">
    <text evidence="2">The sequence shown here is derived from an EMBL/GenBank/DDBJ whole genome shotgun (WGS) entry which is preliminary data.</text>
</comment>
<dbReference type="OrthoDB" id="10633817at2759"/>
<accession>A0A1J4KB74</accession>
<reference evidence="2" key="1">
    <citation type="submission" date="2016-10" db="EMBL/GenBank/DDBJ databases">
        <authorList>
            <person name="Benchimol M."/>
            <person name="Almeida L.G."/>
            <person name="Vasconcelos A.T."/>
            <person name="Perreira-Neves A."/>
            <person name="Rosa I.A."/>
            <person name="Tasca T."/>
            <person name="Bogo M.R."/>
            <person name="de Souza W."/>
        </authorList>
    </citation>
    <scope>NUCLEOTIDE SEQUENCE [LARGE SCALE GENOMIC DNA]</scope>
    <source>
        <strain evidence="2">K</strain>
    </source>
</reference>
<feature type="region of interest" description="Disordered" evidence="1">
    <location>
        <begin position="302"/>
        <end position="346"/>
    </location>
</feature>
<feature type="region of interest" description="Disordered" evidence="1">
    <location>
        <begin position="412"/>
        <end position="436"/>
    </location>
</feature>
<proteinExistence type="predicted"/>
<feature type="region of interest" description="Disordered" evidence="1">
    <location>
        <begin position="140"/>
        <end position="160"/>
    </location>
</feature>
<gene>
    <name evidence="2" type="ORF">TRFO_23446</name>
</gene>
<dbReference type="GeneID" id="94837859"/>
<feature type="region of interest" description="Disordered" evidence="1">
    <location>
        <begin position="600"/>
        <end position="624"/>
    </location>
</feature>
<name>A0A1J4KB74_9EUKA</name>
<dbReference type="RefSeq" id="XP_068361296.1">
    <property type="nucleotide sequence ID" value="XM_068503155.1"/>
</dbReference>
<dbReference type="Proteomes" id="UP000179807">
    <property type="component" value="Unassembled WGS sequence"/>
</dbReference>
<organism evidence="2 3">
    <name type="scientific">Tritrichomonas foetus</name>
    <dbReference type="NCBI Taxonomy" id="1144522"/>
    <lineage>
        <taxon>Eukaryota</taxon>
        <taxon>Metamonada</taxon>
        <taxon>Parabasalia</taxon>
        <taxon>Tritrichomonadida</taxon>
        <taxon>Tritrichomonadidae</taxon>
        <taxon>Tritrichomonas</taxon>
    </lineage>
</organism>
<evidence type="ECO:0000313" key="2">
    <source>
        <dbReference type="EMBL" id="OHT08160.1"/>
    </source>
</evidence>
<evidence type="ECO:0000313" key="3">
    <source>
        <dbReference type="Proteomes" id="UP000179807"/>
    </source>
</evidence>
<dbReference type="AlphaFoldDB" id="A0A1J4KB74"/>
<dbReference type="VEuPathDB" id="TrichDB:TRFO_23446"/>
<feature type="compositionally biased region" description="Low complexity" evidence="1">
    <location>
        <begin position="229"/>
        <end position="238"/>
    </location>
</feature>
<dbReference type="EMBL" id="MLAK01000676">
    <property type="protein sequence ID" value="OHT08160.1"/>
    <property type="molecule type" value="Genomic_DNA"/>
</dbReference>
<sequence length="667" mass="76114">MSIDPSNPLAALLAQHPESTVLDDHFNKSFAPKNNAPAPDIVVDEKSDDDNAPIGLNFRQPSFTSLHGELRTKAGVTVQELPDLNESDAIVVLDDHDDNENVPITLSYRQPSFSSMGDHLIGKGGVDNLNDFHPVKTMPIDEVPEHHTDGEGSFEEEEEDCREVVIVKELRNKNKERWEQMGYEPPKNLIQLTRAASQSQFNQQQLLQSKQPNMTLQPIAPLIEEEPAQEPAQAEPQQSIPPPAKAKTPAKGGISPKHRRCGSNGMKLGEASTSLARLSQALMIGVDKNDERADAEYHEYQEEIQENPNEGEYNNSQNEDLEEEEDVFEEEEDEYQNDNEEDEDRSELFGRLGEIVREPKSSIVYYSLLHNSVSKVKKADITSVRSALKAISEKCIDNLWIEETSYVNDLMNSLGDSNSPRKSPKKSSNEDSEVQQLREKCKKSQQKYANRIESEKIKHKAQLDQLYQEYQEAAAALDAKYQSQEMINKFNRPSRALVAMRERVKQMLRNNQIDIAKKENQTIKQQEEKETKENAKELREKYYQADRRLKELYAGKREILVRKYNLQVQQLEASKVRSKRKYDNLIQRIKNEQLQKATGRLSATNKAEKTQPLNVKAPKPLNRARDEQLLEAMSSEIGQGKDIGKLDIDALFRKSSRTPNRYHTPRK</sequence>